<dbReference type="AlphaFoldDB" id="A0A5A7P7I0"/>
<dbReference type="EMBL" id="BKCP01002891">
    <property type="protein sequence ID" value="GER28631.1"/>
    <property type="molecule type" value="Genomic_DNA"/>
</dbReference>
<dbReference type="OrthoDB" id="360521at2759"/>
<dbReference type="Proteomes" id="UP000325081">
    <property type="component" value="Unassembled WGS sequence"/>
</dbReference>
<comment type="caution">
    <text evidence="1">The sequence shown here is derived from an EMBL/GenBank/DDBJ whole genome shotgun (WGS) entry which is preliminary data.</text>
</comment>
<organism evidence="1 2">
    <name type="scientific">Striga asiatica</name>
    <name type="common">Asiatic witchweed</name>
    <name type="synonym">Buchnera asiatica</name>
    <dbReference type="NCBI Taxonomy" id="4170"/>
    <lineage>
        <taxon>Eukaryota</taxon>
        <taxon>Viridiplantae</taxon>
        <taxon>Streptophyta</taxon>
        <taxon>Embryophyta</taxon>
        <taxon>Tracheophyta</taxon>
        <taxon>Spermatophyta</taxon>
        <taxon>Magnoliopsida</taxon>
        <taxon>eudicotyledons</taxon>
        <taxon>Gunneridae</taxon>
        <taxon>Pentapetalae</taxon>
        <taxon>asterids</taxon>
        <taxon>lamiids</taxon>
        <taxon>Lamiales</taxon>
        <taxon>Orobanchaceae</taxon>
        <taxon>Buchnereae</taxon>
        <taxon>Striga</taxon>
    </lineage>
</organism>
<dbReference type="GO" id="GO:0000439">
    <property type="term" value="C:transcription factor TFIIH core complex"/>
    <property type="evidence" value="ECO:0007669"/>
    <property type="project" value="InterPro"/>
</dbReference>
<feature type="non-terminal residue" evidence="1">
    <location>
        <position position="203"/>
    </location>
</feature>
<name>A0A5A7P7I0_STRAF</name>
<gene>
    <name evidence="1" type="ORF">STAS_04446</name>
</gene>
<dbReference type="GO" id="GO:0006351">
    <property type="term" value="P:DNA-templated transcription"/>
    <property type="evidence" value="ECO:0007669"/>
    <property type="project" value="InterPro"/>
</dbReference>
<reference evidence="2" key="1">
    <citation type="journal article" date="2019" name="Curr. Biol.">
        <title>Genome Sequence of Striga asiatica Provides Insight into the Evolution of Plant Parasitism.</title>
        <authorList>
            <person name="Yoshida S."/>
            <person name="Kim S."/>
            <person name="Wafula E.K."/>
            <person name="Tanskanen J."/>
            <person name="Kim Y.M."/>
            <person name="Honaas L."/>
            <person name="Yang Z."/>
            <person name="Spallek T."/>
            <person name="Conn C.E."/>
            <person name="Ichihashi Y."/>
            <person name="Cheong K."/>
            <person name="Cui S."/>
            <person name="Der J.P."/>
            <person name="Gundlach H."/>
            <person name="Jiao Y."/>
            <person name="Hori C."/>
            <person name="Ishida J.K."/>
            <person name="Kasahara H."/>
            <person name="Kiba T."/>
            <person name="Kim M.S."/>
            <person name="Koo N."/>
            <person name="Laohavisit A."/>
            <person name="Lee Y.H."/>
            <person name="Lumba S."/>
            <person name="McCourt P."/>
            <person name="Mortimer J.C."/>
            <person name="Mutuku J.M."/>
            <person name="Nomura T."/>
            <person name="Sasaki-Sekimoto Y."/>
            <person name="Seto Y."/>
            <person name="Wang Y."/>
            <person name="Wakatake T."/>
            <person name="Sakakibara H."/>
            <person name="Demura T."/>
            <person name="Yamaguchi S."/>
            <person name="Yoneyama K."/>
            <person name="Manabe R.I."/>
            <person name="Nelson D.C."/>
            <person name="Schulman A.H."/>
            <person name="Timko M.P."/>
            <person name="dePamphilis C.W."/>
            <person name="Choi D."/>
            <person name="Shirasu K."/>
        </authorList>
    </citation>
    <scope>NUCLEOTIDE SEQUENCE [LARGE SCALE GENOMIC DNA]</scope>
    <source>
        <strain evidence="2">cv. UVA1</strain>
    </source>
</reference>
<dbReference type="InterPro" id="IPR027079">
    <property type="entry name" value="Tfb1/GTF2H1"/>
</dbReference>
<evidence type="ECO:0000313" key="2">
    <source>
        <dbReference type="Proteomes" id="UP000325081"/>
    </source>
</evidence>
<accession>A0A5A7P7I0</accession>
<proteinExistence type="predicted"/>
<dbReference type="GO" id="GO:0006289">
    <property type="term" value="P:nucleotide-excision repair"/>
    <property type="evidence" value="ECO:0007669"/>
    <property type="project" value="InterPro"/>
</dbReference>
<dbReference type="PANTHER" id="PTHR12856">
    <property type="entry name" value="TRANSCRIPTION INITIATION FACTOR IIH-RELATED"/>
    <property type="match status" value="1"/>
</dbReference>
<evidence type="ECO:0000313" key="1">
    <source>
        <dbReference type="EMBL" id="GER28631.1"/>
    </source>
</evidence>
<protein>
    <submittedName>
        <fullName evidence="1">BSD domain containing protein</fullName>
    </submittedName>
</protein>
<sequence length="203" mass="22732">MADGQIVKRAKLKSSVNSLGISGVLRMVGSNKPALLKLNQHQNGKRLKPKMALKNEMWTPLSDGQSNRVTINLTPEIIHQIFAEKPAVRQAYLKFVPKKTRNFGRNSQELNISTDTKKVVVVAAEAAEDEELAIFLKKDDILTKEARKKDHGLCCEESKDALETQYEPYRRDFSRDLNQHAAVVLQGRVLGFTVHAIGFIPSP</sequence>
<keyword evidence="2" id="KW-1185">Reference proteome</keyword>